<protein>
    <submittedName>
        <fullName evidence="2">Uncharacterized protein</fullName>
    </submittedName>
</protein>
<name>A0AAV5UH26_9BILA</name>
<gene>
    <name evidence="2" type="ORF">PENTCL1PPCAC_28475</name>
</gene>
<evidence type="ECO:0000313" key="2">
    <source>
        <dbReference type="EMBL" id="GMT06301.1"/>
    </source>
</evidence>
<dbReference type="EMBL" id="BTSX01000006">
    <property type="protein sequence ID" value="GMT06301.1"/>
    <property type="molecule type" value="Genomic_DNA"/>
</dbReference>
<dbReference type="AlphaFoldDB" id="A0AAV5UH26"/>
<feature type="non-terminal residue" evidence="2">
    <location>
        <position position="94"/>
    </location>
</feature>
<evidence type="ECO:0000313" key="3">
    <source>
        <dbReference type="Proteomes" id="UP001432027"/>
    </source>
</evidence>
<keyword evidence="3" id="KW-1185">Reference proteome</keyword>
<accession>A0AAV5UH26</accession>
<proteinExistence type="predicted"/>
<feature type="region of interest" description="Disordered" evidence="1">
    <location>
        <begin position="1"/>
        <end position="33"/>
    </location>
</feature>
<comment type="caution">
    <text evidence="2">The sequence shown here is derived from an EMBL/GenBank/DDBJ whole genome shotgun (WGS) entry which is preliminary data.</text>
</comment>
<dbReference type="Proteomes" id="UP001432027">
    <property type="component" value="Unassembled WGS sequence"/>
</dbReference>
<sequence>MFLPHFRHRENEGIDDSCNCESSSDNGADRSEEHVEGLSHLSHLHCDWLEFVLEPHLGDYFAGVMIRDILLVPKCVLIGGGNLSADTLENSRDD</sequence>
<organism evidence="2 3">
    <name type="scientific">Pristionchus entomophagus</name>
    <dbReference type="NCBI Taxonomy" id="358040"/>
    <lineage>
        <taxon>Eukaryota</taxon>
        <taxon>Metazoa</taxon>
        <taxon>Ecdysozoa</taxon>
        <taxon>Nematoda</taxon>
        <taxon>Chromadorea</taxon>
        <taxon>Rhabditida</taxon>
        <taxon>Rhabditina</taxon>
        <taxon>Diplogasteromorpha</taxon>
        <taxon>Diplogasteroidea</taxon>
        <taxon>Neodiplogasteridae</taxon>
        <taxon>Pristionchus</taxon>
    </lineage>
</organism>
<evidence type="ECO:0000256" key="1">
    <source>
        <dbReference type="SAM" id="MobiDB-lite"/>
    </source>
</evidence>
<feature type="compositionally biased region" description="Low complexity" evidence="1">
    <location>
        <begin position="16"/>
        <end position="26"/>
    </location>
</feature>
<reference evidence="2" key="1">
    <citation type="submission" date="2023-10" db="EMBL/GenBank/DDBJ databases">
        <title>Genome assembly of Pristionchus species.</title>
        <authorList>
            <person name="Yoshida K."/>
            <person name="Sommer R.J."/>
        </authorList>
    </citation>
    <scope>NUCLEOTIDE SEQUENCE</scope>
    <source>
        <strain evidence="2">RS0144</strain>
    </source>
</reference>